<gene>
    <name evidence="10" type="ORF">bsdtb5_01090</name>
</gene>
<dbReference type="GO" id="GO:0009847">
    <property type="term" value="P:spore germination"/>
    <property type="evidence" value="ECO:0007669"/>
    <property type="project" value="InterPro"/>
</dbReference>
<evidence type="ECO:0000256" key="2">
    <source>
        <dbReference type="ARBA" id="ARBA00007886"/>
    </source>
</evidence>
<feature type="domain" description="Spore germination GerAC-like C-terminal" evidence="8">
    <location>
        <begin position="214"/>
        <end position="377"/>
    </location>
</feature>
<keyword evidence="11" id="KW-1185">Reference proteome</keyword>
<keyword evidence="7" id="KW-0449">Lipoprotein</keyword>
<evidence type="ECO:0000256" key="5">
    <source>
        <dbReference type="ARBA" id="ARBA00023136"/>
    </source>
</evidence>
<sequence>MNREHMKCLRKKILCCFFFLLFFSFLFTGCSDMVEIEDRDFVQALGIAVSQGELKVSYGLPDVSALTGQPAMKGDKLFVSFSGKNFNDIEEQYGYNSEKKLDYNHLQAIIFEASAIQNPQYMKNVLLYIEENYDIARNTKAFVTTSLVEDVLKLDETMSGSVGDYLESYYKNNRSKHLKEECTIGDLITAMNNKDQVIHIPILTIQNKRFKVDGIGIFDGETCECKEYMSEEESKYLYLADGKVKEISVALADGYAIRINDVKTKYTYSLKNNIPYIHLDLNGEAKLVDYDVNVTNISDKSKRLNKTMIEKQVNNQIKNILNGYFKSYVKDKNIDFLNLYRESGIRSRTIWLRYRNNQKAFLEDADFNVGVKIDLDHNIFDK</sequence>
<dbReference type="InterPro" id="IPR008844">
    <property type="entry name" value="Spore_GerAC-like"/>
</dbReference>
<evidence type="ECO:0000256" key="6">
    <source>
        <dbReference type="ARBA" id="ARBA00023139"/>
    </source>
</evidence>
<dbReference type="Gene3D" id="3.30.300.210">
    <property type="entry name" value="Nutrient germinant receptor protein C, domain 3"/>
    <property type="match status" value="1"/>
</dbReference>
<evidence type="ECO:0000256" key="1">
    <source>
        <dbReference type="ARBA" id="ARBA00004635"/>
    </source>
</evidence>
<dbReference type="PANTHER" id="PTHR35789">
    <property type="entry name" value="SPORE GERMINATION PROTEIN B3"/>
    <property type="match status" value="1"/>
</dbReference>
<dbReference type="Pfam" id="PF05504">
    <property type="entry name" value="Spore_GerAC"/>
    <property type="match status" value="1"/>
</dbReference>
<accession>A0A7R7EHI9</accession>
<keyword evidence="4" id="KW-0732">Signal</keyword>
<keyword evidence="5" id="KW-0472">Membrane</keyword>
<dbReference type="InterPro" id="IPR046953">
    <property type="entry name" value="Spore_GerAC-like_C"/>
</dbReference>
<keyword evidence="6" id="KW-0564">Palmitate</keyword>
<dbReference type="GO" id="GO:0016020">
    <property type="term" value="C:membrane"/>
    <property type="evidence" value="ECO:0007669"/>
    <property type="project" value="UniProtKB-SubCell"/>
</dbReference>
<comment type="subcellular location">
    <subcellularLocation>
        <location evidence="1">Membrane</location>
        <topology evidence="1">Lipid-anchor</topology>
    </subcellularLocation>
</comment>
<evidence type="ECO:0000256" key="7">
    <source>
        <dbReference type="ARBA" id="ARBA00023288"/>
    </source>
</evidence>
<reference evidence="10 11" key="1">
    <citation type="submission" date="2020-11" db="EMBL/GenBank/DDBJ databases">
        <title>Draft genome sequencing of a Lachnospiraceae strain isolated from anoxic soil subjected to BSD treatment.</title>
        <authorList>
            <person name="Uek A."/>
            <person name="Tonouchi A."/>
        </authorList>
    </citation>
    <scope>NUCLEOTIDE SEQUENCE [LARGE SCALE GENOMIC DNA]</scope>
    <source>
        <strain evidence="10 11">TB5</strain>
    </source>
</reference>
<dbReference type="KEGG" id="ahb:bsdtb5_01090"/>
<dbReference type="Pfam" id="PF25198">
    <property type="entry name" value="Spore_GerAC_N"/>
    <property type="match status" value="1"/>
</dbReference>
<evidence type="ECO:0000313" key="10">
    <source>
        <dbReference type="EMBL" id="BCN28814.1"/>
    </source>
</evidence>
<comment type="similarity">
    <text evidence="2">Belongs to the GerABKC lipoprotein family.</text>
</comment>
<dbReference type="RefSeq" id="WP_271714122.1">
    <property type="nucleotide sequence ID" value="NZ_AP024169.1"/>
</dbReference>
<dbReference type="InterPro" id="IPR038501">
    <property type="entry name" value="Spore_GerAC_C_sf"/>
</dbReference>
<dbReference type="AlphaFoldDB" id="A0A7R7EHI9"/>
<evidence type="ECO:0000313" key="11">
    <source>
        <dbReference type="Proteomes" id="UP000595897"/>
    </source>
</evidence>
<organism evidence="10 11">
    <name type="scientific">Anaeromicropila herbilytica</name>
    <dbReference type="NCBI Taxonomy" id="2785025"/>
    <lineage>
        <taxon>Bacteria</taxon>
        <taxon>Bacillati</taxon>
        <taxon>Bacillota</taxon>
        <taxon>Clostridia</taxon>
        <taxon>Lachnospirales</taxon>
        <taxon>Lachnospiraceae</taxon>
        <taxon>Anaeromicropila</taxon>
    </lineage>
</organism>
<protein>
    <recommendedName>
        <fullName evidence="12">Germination protein, Ger(X)C family</fullName>
    </recommendedName>
</protein>
<dbReference type="PANTHER" id="PTHR35789:SF1">
    <property type="entry name" value="SPORE GERMINATION PROTEIN B3"/>
    <property type="match status" value="1"/>
</dbReference>
<evidence type="ECO:0000259" key="8">
    <source>
        <dbReference type="Pfam" id="PF05504"/>
    </source>
</evidence>
<dbReference type="InterPro" id="IPR057336">
    <property type="entry name" value="GerAC_N"/>
</dbReference>
<dbReference type="PROSITE" id="PS51257">
    <property type="entry name" value="PROKAR_LIPOPROTEIN"/>
    <property type="match status" value="1"/>
</dbReference>
<keyword evidence="3" id="KW-0309">Germination</keyword>
<evidence type="ECO:0000259" key="9">
    <source>
        <dbReference type="Pfam" id="PF25198"/>
    </source>
</evidence>
<dbReference type="Proteomes" id="UP000595897">
    <property type="component" value="Chromosome"/>
</dbReference>
<feature type="domain" description="Spore germination protein N-terminal" evidence="9">
    <location>
        <begin position="32"/>
        <end position="205"/>
    </location>
</feature>
<dbReference type="EMBL" id="AP024169">
    <property type="protein sequence ID" value="BCN28814.1"/>
    <property type="molecule type" value="Genomic_DNA"/>
</dbReference>
<proteinExistence type="inferred from homology"/>
<evidence type="ECO:0008006" key="12">
    <source>
        <dbReference type="Google" id="ProtNLM"/>
    </source>
</evidence>
<evidence type="ECO:0000256" key="4">
    <source>
        <dbReference type="ARBA" id="ARBA00022729"/>
    </source>
</evidence>
<name>A0A7R7EHI9_9FIRM</name>
<evidence type="ECO:0000256" key="3">
    <source>
        <dbReference type="ARBA" id="ARBA00022544"/>
    </source>
</evidence>